<keyword evidence="5" id="KW-1185">Reference proteome</keyword>
<organism evidence="4 5">
    <name type="scientific">Spongiibacter nanhainus</name>
    <dbReference type="NCBI Taxonomy" id="2794344"/>
    <lineage>
        <taxon>Bacteria</taxon>
        <taxon>Pseudomonadati</taxon>
        <taxon>Pseudomonadota</taxon>
        <taxon>Gammaproteobacteria</taxon>
        <taxon>Cellvibrionales</taxon>
        <taxon>Spongiibacteraceae</taxon>
        <taxon>Spongiibacter</taxon>
    </lineage>
</organism>
<dbReference type="EMBL" id="CP066167">
    <property type="protein sequence ID" value="QQD19615.1"/>
    <property type="molecule type" value="Genomic_DNA"/>
</dbReference>
<dbReference type="PANTHER" id="PTHR43479">
    <property type="entry name" value="ACREF/ENVCD OPERON REPRESSOR-RELATED"/>
    <property type="match status" value="1"/>
</dbReference>
<dbReference type="Pfam" id="PF00440">
    <property type="entry name" value="TetR_N"/>
    <property type="match status" value="1"/>
</dbReference>
<name>A0A7T4R362_9GAMM</name>
<dbReference type="PROSITE" id="PS50977">
    <property type="entry name" value="HTH_TETR_2"/>
    <property type="match status" value="1"/>
</dbReference>
<dbReference type="PRINTS" id="PR00455">
    <property type="entry name" value="HTHTETR"/>
</dbReference>
<dbReference type="GO" id="GO:0003677">
    <property type="term" value="F:DNA binding"/>
    <property type="evidence" value="ECO:0007669"/>
    <property type="project" value="UniProtKB-UniRule"/>
</dbReference>
<evidence type="ECO:0000256" key="2">
    <source>
        <dbReference type="PROSITE-ProRule" id="PRU00335"/>
    </source>
</evidence>
<dbReference type="Proteomes" id="UP000596063">
    <property type="component" value="Chromosome"/>
</dbReference>
<dbReference type="KEGG" id="snan:I6N98_07140"/>
<sequence length="205" mass="23190">MRRSKEEAEATRERILDAAEQHFASQSIAKTRMEDIAKTAGVTRGAIYWHFKNKEEMLGALNQRLIMPMESAMNGLLENNPDDIDAEKIQQAILSSLQHIAESKSAEQVSRVMIRYALCGESEILRERIIRNREGNIDRLKRLVEIGKRRGFICPALPDFQTAVHIHTHIMGIIHQLLSAPQAYPNGAADIKFSLNCLFSGLEPR</sequence>
<feature type="domain" description="HTH tetR-type" evidence="3">
    <location>
        <begin position="9"/>
        <end position="69"/>
    </location>
</feature>
<keyword evidence="1 2" id="KW-0238">DNA-binding</keyword>
<proteinExistence type="predicted"/>
<evidence type="ECO:0000259" key="3">
    <source>
        <dbReference type="PROSITE" id="PS50977"/>
    </source>
</evidence>
<dbReference type="SUPFAM" id="SSF48498">
    <property type="entry name" value="Tetracyclin repressor-like, C-terminal domain"/>
    <property type="match status" value="1"/>
</dbReference>
<dbReference type="InterPro" id="IPR009057">
    <property type="entry name" value="Homeodomain-like_sf"/>
</dbReference>
<feature type="DNA-binding region" description="H-T-H motif" evidence="2">
    <location>
        <begin position="32"/>
        <end position="51"/>
    </location>
</feature>
<evidence type="ECO:0000256" key="1">
    <source>
        <dbReference type="ARBA" id="ARBA00023125"/>
    </source>
</evidence>
<dbReference type="PANTHER" id="PTHR43479:SF11">
    <property type="entry name" value="ACREF_ENVCD OPERON REPRESSOR-RELATED"/>
    <property type="match status" value="1"/>
</dbReference>
<gene>
    <name evidence="4" type="ORF">I6N98_07140</name>
</gene>
<dbReference type="SUPFAM" id="SSF46689">
    <property type="entry name" value="Homeodomain-like"/>
    <property type="match status" value="1"/>
</dbReference>
<dbReference type="InterPro" id="IPR050624">
    <property type="entry name" value="HTH-type_Tx_Regulator"/>
</dbReference>
<dbReference type="Gene3D" id="1.10.357.10">
    <property type="entry name" value="Tetracycline Repressor, domain 2"/>
    <property type="match status" value="1"/>
</dbReference>
<dbReference type="RefSeq" id="WP_198571099.1">
    <property type="nucleotide sequence ID" value="NZ_CP066167.1"/>
</dbReference>
<dbReference type="AlphaFoldDB" id="A0A7T4R362"/>
<evidence type="ECO:0000313" key="5">
    <source>
        <dbReference type="Proteomes" id="UP000596063"/>
    </source>
</evidence>
<protein>
    <submittedName>
        <fullName evidence="4">TetR family transcriptional regulator</fullName>
    </submittedName>
</protein>
<evidence type="ECO:0000313" key="4">
    <source>
        <dbReference type="EMBL" id="QQD19615.1"/>
    </source>
</evidence>
<reference evidence="4 5" key="1">
    <citation type="submission" date="2020-12" db="EMBL/GenBank/DDBJ databases">
        <authorList>
            <person name="Shan Y."/>
        </authorList>
    </citation>
    <scope>NUCLEOTIDE SEQUENCE [LARGE SCALE GENOMIC DNA]</scope>
    <source>
        <strain evidence="5">csc3.9</strain>
    </source>
</reference>
<accession>A0A7T4R362</accession>
<dbReference type="InterPro" id="IPR036271">
    <property type="entry name" value="Tet_transcr_reg_TetR-rel_C_sf"/>
</dbReference>
<dbReference type="InterPro" id="IPR001647">
    <property type="entry name" value="HTH_TetR"/>
</dbReference>